<dbReference type="Gene3D" id="3.40.50.280">
    <property type="entry name" value="Cobalamin-binding domain"/>
    <property type="match status" value="1"/>
</dbReference>
<dbReference type="AlphaFoldDB" id="A0A2T5BSH2"/>
<feature type="domain" description="B12-binding" evidence="1">
    <location>
        <begin position="132"/>
        <end position="259"/>
    </location>
</feature>
<gene>
    <name evidence="2" type="ORF">C8N32_10757</name>
</gene>
<dbReference type="RefSeq" id="WP_170106753.1">
    <property type="nucleotide sequence ID" value="NZ_NHSI01000036.1"/>
</dbReference>
<dbReference type="CDD" id="cd02065">
    <property type="entry name" value="B12-binding_like"/>
    <property type="match status" value="1"/>
</dbReference>
<dbReference type="EMBL" id="QAAA01000007">
    <property type="protein sequence ID" value="PTN02291.1"/>
    <property type="molecule type" value="Genomic_DNA"/>
</dbReference>
<organism evidence="2 3">
    <name type="scientific">Rhodovulum imhoffii</name>
    <dbReference type="NCBI Taxonomy" id="365340"/>
    <lineage>
        <taxon>Bacteria</taxon>
        <taxon>Pseudomonadati</taxon>
        <taxon>Pseudomonadota</taxon>
        <taxon>Alphaproteobacteria</taxon>
        <taxon>Rhodobacterales</taxon>
        <taxon>Paracoccaceae</taxon>
        <taxon>Rhodovulum</taxon>
    </lineage>
</organism>
<dbReference type="GO" id="GO:0031419">
    <property type="term" value="F:cobalamin binding"/>
    <property type="evidence" value="ECO:0007669"/>
    <property type="project" value="InterPro"/>
</dbReference>
<dbReference type="Pfam" id="PF02310">
    <property type="entry name" value="B12-binding"/>
    <property type="match status" value="1"/>
</dbReference>
<evidence type="ECO:0000259" key="1">
    <source>
        <dbReference type="PROSITE" id="PS51332"/>
    </source>
</evidence>
<keyword evidence="3" id="KW-1185">Reference proteome</keyword>
<dbReference type="GO" id="GO:0046872">
    <property type="term" value="F:metal ion binding"/>
    <property type="evidence" value="ECO:0007669"/>
    <property type="project" value="InterPro"/>
</dbReference>
<name>A0A2T5BSH2_9RHOB</name>
<dbReference type="InterPro" id="IPR036724">
    <property type="entry name" value="Cobalamin-bd_sf"/>
</dbReference>
<reference evidence="2 3" key="1">
    <citation type="submission" date="2018-04" db="EMBL/GenBank/DDBJ databases">
        <title>Genomic Encyclopedia of Archaeal and Bacterial Type Strains, Phase II (KMG-II): from individual species to whole genera.</title>
        <authorList>
            <person name="Goeker M."/>
        </authorList>
    </citation>
    <scope>NUCLEOTIDE SEQUENCE [LARGE SCALE GENOMIC DNA]</scope>
    <source>
        <strain evidence="2 3">DSM 18064</strain>
    </source>
</reference>
<dbReference type="PROSITE" id="PS51332">
    <property type="entry name" value="B12_BINDING"/>
    <property type="match status" value="1"/>
</dbReference>
<dbReference type="Proteomes" id="UP000243859">
    <property type="component" value="Unassembled WGS sequence"/>
</dbReference>
<proteinExistence type="predicted"/>
<comment type="caution">
    <text evidence="2">The sequence shown here is derived from an EMBL/GenBank/DDBJ whole genome shotgun (WGS) entry which is preliminary data.</text>
</comment>
<evidence type="ECO:0000313" key="2">
    <source>
        <dbReference type="EMBL" id="PTN02291.1"/>
    </source>
</evidence>
<protein>
    <submittedName>
        <fullName evidence="2">B12 binding protein</fullName>
    </submittedName>
</protein>
<dbReference type="SUPFAM" id="SSF52242">
    <property type="entry name" value="Cobalamin (vitamin B12)-binding domain"/>
    <property type="match status" value="1"/>
</dbReference>
<sequence length="264" mass="27550">MAETVPSEQWEAPSRPGGVESLVSQVLSALASKTHLSGQRVEAELLTAFCAALLRPGGNLKTPALEVLRGHGVSAAAVMDGYAPAAARVLGDRWAQDDLGFAEVTLAAARLQALLHDAGRLWSENGPVSPDAPNILIVVPVNEFHTLGGIAAASQFRRLGLSVSLCLGQDEEEILQKIGQRRFDMVAISASGATPVPVLCALVRSLRGACAAAVPVVIGGPILEQVRDARAVTGADFATSDPREAVRLCGMKAALHATQRESAR</sequence>
<dbReference type="InterPro" id="IPR006158">
    <property type="entry name" value="Cobalamin-bd"/>
</dbReference>
<evidence type="ECO:0000313" key="3">
    <source>
        <dbReference type="Proteomes" id="UP000243859"/>
    </source>
</evidence>
<accession>A0A2T5BSH2</accession>